<evidence type="ECO:0000256" key="3">
    <source>
        <dbReference type="ARBA" id="ARBA00022574"/>
    </source>
</evidence>
<evidence type="ECO:0000256" key="5">
    <source>
        <dbReference type="PROSITE-ProRule" id="PRU00221"/>
    </source>
</evidence>
<name>A0A6D2KVA2_9BRAS</name>
<feature type="repeat" description="WD" evidence="5">
    <location>
        <begin position="185"/>
        <end position="215"/>
    </location>
</feature>
<evidence type="ECO:0000259" key="6">
    <source>
        <dbReference type="PROSITE" id="PS51394"/>
    </source>
</evidence>
<dbReference type="GO" id="GO:0005634">
    <property type="term" value="C:nucleus"/>
    <property type="evidence" value="ECO:0007669"/>
    <property type="project" value="TreeGrafter"/>
</dbReference>
<dbReference type="InterPro" id="IPR036322">
    <property type="entry name" value="WD40_repeat_dom_sf"/>
</dbReference>
<feature type="repeat" description="WD" evidence="5">
    <location>
        <begin position="61"/>
        <end position="107"/>
    </location>
</feature>
<feature type="repeat" description="WD" evidence="5">
    <location>
        <begin position="225"/>
        <end position="256"/>
    </location>
</feature>
<dbReference type="PRINTS" id="PR00320">
    <property type="entry name" value="GPROTEINBRPT"/>
</dbReference>
<feature type="domain" description="PFU" evidence="6">
    <location>
        <begin position="368"/>
        <end position="464"/>
    </location>
</feature>
<dbReference type="GO" id="GO:0010992">
    <property type="term" value="P:ubiquitin recycling"/>
    <property type="evidence" value="ECO:0007669"/>
    <property type="project" value="TreeGrafter"/>
</dbReference>
<keyword evidence="2" id="KW-0963">Cytoplasm</keyword>
<dbReference type="EMBL" id="CACVBM020001518">
    <property type="protein sequence ID" value="CAA7053013.1"/>
    <property type="molecule type" value="Genomic_DNA"/>
</dbReference>
<dbReference type="InterPro" id="IPR015943">
    <property type="entry name" value="WD40/YVTN_repeat-like_dom_sf"/>
</dbReference>
<feature type="domain" description="PUL" evidence="7">
    <location>
        <begin position="493"/>
        <end position="764"/>
    </location>
</feature>
<dbReference type="Gene3D" id="3.10.20.870">
    <property type="entry name" value="PFU (PLAA family ubiquitin binding), C-terminal domain"/>
    <property type="match status" value="1"/>
</dbReference>
<dbReference type="GO" id="GO:0043161">
    <property type="term" value="P:proteasome-mediated ubiquitin-dependent protein catabolic process"/>
    <property type="evidence" value="ECO:0007669"/>
    <property type="project" value="TreeGrafter"/>
</dbReference>
<dbReference type="SUPFAM" id="SSF50978">
    <property type="entry name" value="WD40 repeat-like"/>
    <property type="match status" value="1"/>
</dbReference>
<dbReference type="PANTHER" id="PTHR19849">
    <property type="entry name" value="PHOSPHOLIPASE A-2-ACTIVATING PROTEIN"/>
    <property type="match status" value="1"/>
</dbReference>
<evidence type="ECO:0000313" key="8">
    <source>
        <dbReference type="EMBL" id="CAA7053013.1"/>
    </source>
</evidence>
<keyword evidence="9" id="KW-1185">Reference proteome</keyword>
<dbReference type="OrthoDB" id="10265988at2759"/>
<evidence type="ECO:0000313" key="9">
    <source>
        <dbReference type="Proteomes" id="UP000467841"/>
    </source>
</evidence>
<dbReference type="FunFam" id="1.25.10.10:FF:000250">
    <property type="entry name" value="Phospholipase A-2-activating protein isoform A"/>
    <property type="match status" value="1"/>
</dbReference>
<comment type="caution">
    <text evidence="8">The sequence shown here is derived from an EMBL/GenBank/DDBJ whole genome shotgun (WGS) entry which is preliminary data.</text>
</comment>
<dbReference type="Pfam" id="PF09070">
    <property type="entry name" value="PFU"/>
    <property type="match status" value="1"/>
</dbReference>
<evidence type="ECO:0000256" key="1">
    <source>
        <dbReference type="ARBA" id="ARBA00004496"/>
    </source>
</evidence>
<keyword evidence="3 5" id="KW-0853">WD repeat</keyword>
<dbReference type="Pfam" id="PF00400">
    <property type="entry name" value="WD40"/>
    <property type="match status" value="7"/>
</dbReference>
<dbReference type="PROSITE" id="PS51394">
    <property type="entry name" value="PFU"/>
    <property type="match status" value="1"/>
</dbReference>
<sequence length="768" mass="85088">MVMDIDFNEYKLRCELRGHDDDVRGICVCTDENIASSSRDRTIRIWSLDSDKRKYSSSKILLGHTSFVGPLAWISPNEEFPEGRLVSGSMDTNVFVWNLVNGENTQTLKGHSMQVTGVTLDNEDIVSSSVDQTLKRWRNGQLVESWEGHQSPVQAVIKLPSGELVSGSSDTTLKLWKGKTSLRTFAGHTDTVRGLAVMSDLGFLSASHDGSIRLWALSGEVLLEMVGHTSIVYSVDAHASGLIVSGSEDRYAKIWKDGVCVQSLEHPGCVWDAKFLESGDIVTACSDGVVRVWTVRDEVIADQMEIDAYNSLISQYTLSRKKVGGMKLDELPGLDALTVARCHLFSKFCTSDGQTKIVREGDNGVAYSWNMREQRWDKIGEVVDGPDGGADRPIHDGVQYDFVFDVDIGDGEPIRKLPYNRSDNPYDAADKWLLKENLPFAYRQQIVEFILQNSGQKDFNFNPSFRDPFTGANAYVPGQASHTAATPAKPLFKHIPKKGVLVFDVAQYDGILKKMSEFNNTLRSDPANSDKSLTDLELSRVGGIVKILKDTSHYHSTNFADMDIALLLKVLQAWPPAMMFPATDIVRMLVLHPHGSSLLIKHVENNNDLILDVIKKVTQDSALPANLLTTVRVLVNLFKNPSFHYWLQRHHSQILDAFSNCYSSPNKNLQLAYSTLLLNYAVLLIEKKDQEGQAQVLSAALQIGEEAAADVDSKFRSLVAIGSLMLEGLVKKIAIDFDVESIAKSAKASKEAKIAEVGADIDLLVRHP</sequence>
<evidence type="ECO:0000256" key="2">
    <source>
        <dbReference type="ARBA" id="ARBA00022490"/>
    </source>
</evidence>
<dbReference type="PROSITE" id="PS50294">
    <property type="entry name" value="WD_REPEATS_REGION"/>
    <property type="match status" value="2"/>
</dbReference>
<dbReference type="InterPro" id="IPR020472">
    <property type="entry name" value="WD40_PAC1"/>
</dbReference>
<proteinExistence type="predicted"/>
<dbReference type="Pfam" id="PF08324">
    <property type="entry name" value="PUL"/>
    <property type="match status" value="1"/>
</dbReference>
<dbReference type="FunFam" id="3.10.20.870:FF:000002">
    <property type="entry name" value="Transducin family protein / WD-40 repeat family protein"/>
    <property type="match status" value="1"/>
</dbReference>
<organism evidence="8 9">
    <name type="scientific">Microthlaspi erraticum</name>
    <dbReference type="NCBI Taxonomy" id="1685480"/>
    <lineage>
        <taxon>Eukaryota</taxon>
        <taxon>Viridiplantae</taxon>
        <taxon>Streptophyta</taxon>
        <taxon>Embryophyta</taxon>
        <taxon>Tracheophyta</taxon>
        <taxon>Spermatophyta</taxon>
        <taxon>Magnoliopsida</taxon>
        <taxon>eudicotyledons</taxon>
        <taxon>Gunneridae</taxon>
        <taxon>Pentapetalae</taxon>
        <taxon>rosids</taxon>
        <taxon>malvids</taxon>
        <taxon>Brassicales</taxon>
        <taxon>Brassicaceae</taxon>
        <taxon>Coluteocarpeae</taxon>
        <taxon>Microthlaspi</taxon>
    </lineage>
</organism>
<dbReference type="InterPro" id="IPR038122">
    <property type="entry name" value="PFU_sf"/>
</dbReference>
<dbReference type="InterPro" id="IPR015155">
    <property type="entry name" value="PFU"/>
</dbReference>
<dbReference type="GO" id="GO:0043130">
    <property type="term" value="F:ubiquitin binding"/>
    <property type="evidence" value="ECO:0007669"/>
    <property type="project" value="TreeGrafter"/>
</dbReference>
<dbReference type="PROSITE" id="PS51396">
    <property type="entry name" value="PUL"/>
    <property type="match status" value="1"/>
</dbReference>
<dbReference type="GO" id="GO:0005737">
    <property type="term" value="C:cytoplasm"/>
    <property type="evidence" value="ECO:0007669"/>
    <property type="project" value="UniProtKB-SubCell"/>
</dbReference>
<feature type="repeat" description="WD" evidence="5">
    <location>
        <begin position="108"/>
        <end position="137"/>
    </location>
</feature>
<dbReference type="AlphaFoldDB" id="A0A6D2KVA2"/>
<reference evidence="8" key="1">
    <citation type="submission" date="2020-01" db="EMBL/GenBank/DDBJ databases">
        <authorList>
            <person name="Mishra B."/>
        </authorList>
    </citation>
    <scope>NUCLEOTIDE SEQUENCE [LARGE SCALE GENOMIC DNA]</scope>
</reference>
<evidence type="ECO:0008006" key="10">
    <source>
        <dbReference type="Google" id="ProtNLM"/>
    </source>
</evidence>
<dbReference type="Gene3D" id="2.130.10.10">
    <property type="entry name" value="YVTN repeat-like/Quinoprotein amine dehydrogenase"/>
    <property type="match status" value="1"/>
</dbReference>
<dbReference type="PANTHER" id="PTHR19849:SF0">
    <property type="entry name" value="PHOSPHOLIPASE A-2-ACTIVATING PROTEIN"/>
    <property type="match status" value="1"/>
</dbReference>
<comment type="subcellular location">
    <subcellularLocation>
        <location evidence="1">Cytoplasm</location>
    </subcellularLocation>
</comment>
<keyword evidence="4" id="KW-0677">Repeat</keyword>
<feature type="repeat" description="WD" evidence="5">
    <location>
        <begin position="146"/>
        <end position="177"/>
    </location>
</feature>
<dbReference type="InterPro" id="IPR011989">
    <property type="entry name" value="ARM-like"/>
</dbReference>
<dbReference type="InterPro" id="IPR001680">
    <property type="entry name" value="WD40_rpt"/>
</dbReference>
<feature type="repeat" description="WD" evidence="5">
    <location>
        <begin position="16"/>
        <end position="56"/>
    </location>
</feature>
<dbReference type="InterPro" id="IPR019775">
    <property type="entry name" value="WD40_repeat_CS"/>
</dbReference>
<protein>
    <recommendedName>
        <fullName evidence="10">Phospholipase A-2-activating protein</fullName>
    </recommendedName>
</protein>
<evidence type="ECO:0000259" key="7">
    <source>
        <dbReference type="PROSITE" id="PS51396"/>
    </source>
</evidence>
<dbReference type="SMART" id="SM00320">
    <property type="entry name" value="WD40"/>
    <property type="match status" value="7"/>
</dbReference>
<dbReference type="InterPro" id="IPR013535">
    <property type="entry name" value="PUL_dom"/>
</dbReference>
<evidence type="ECO:0000256" key="4">
    <source>
        <dbReference type="ARBA" id="ARBA00022737"/>
    </source>
</evidence>
<dbReference type="PROSITE" id="PS50082">
    <property type="entry name" value="WD_REPEATS_2"/>
    <property type="match status" value="6"/>
</dbReference>
<gene>
    <name evidence="8" type="ORF">MERR_LOCUS40248</name>
</gene>
<accession>A0A6D2KVA2</accession>
<dbReference type="Proteomes" id="UP000467841">
    <property type="component" value="Unassembled WGS sequence"/>
</dbReference>
<dbReference type="FunFam" id="2.130.10.10:FF:000236">
    <property type="entry name" value="Polyubiquitin binding protein (Doa1/Ufd3)"/>
    <property type="match status" value="1"/>
</dbReference>
<dbReference type="Gene3D" id="1.25.10.10">
    <property type="entry name" value="Leucine-rich Repeat Variant"/>
    <property type="match status" value="1"/>
</dbReference>
<dbReference type="PROSITE" id="PS00678">
    <property type="entry name" value="WD_REPEATS_1"/>
    <property type="match status" value="1"/>
</dbReference>
<dbReference type="CDD" id="cd00200">
    <property type="entry name" value="WD40"/>
    <property type="match status" value="1"/>
</dbReference>